<dbReference type="SUPFAM" id="SSF53807">
    <property type="entry name" value="Helical backbone' metal receptor"/>
    <property type="match status" value="1"/>
</dbReference>
<evidence type="ECO:0000313" key="7">
    <source>
        <dbReference type="EMBL" id="MDR7278570.1"/>
    </source>
</evidence>
<dbReference type="InterPro" id="IPR006129">
    <property type="entry name" value="AdhesinB"/>
</dbReference>
<evidence type="ECO:0000256" key="3">
    <source>
        <dbReference type="ARBA" id="ARBA00022729"/>
    </source>
</evidence>
<evidence type="ECO:0000256" key="5">
    <source>
        <dbReference type="SAM" id="MobiDB-lite"/>
    </source>
</evidence>
<keyword evidence="8" id="KW-1185">Reference proteome</keyword>
<comment type="caution">
    <text evidence="7">The sequence shown here is derived from an EMBL/GenBank/DDBJ whole genome shotgun (WGS) entry which is preliminary data.</text>
</comment>
<dbReference type="Pfam" id="PF01297">
    <property type="entry name" value="ZnuA"/>
    <property type="match status" value="1"/>
</dbReference>
<proteinExistence type="inferred from homology"/>
<feature type="compositionally biased region" description="Acidic residues" evidence="5">
    <location>
        <begin position="145"/>
        <end position="157"/>
    </location>
</feature>
<dbReference type="AlphaFoldDB" id="A0AAE3YS05"/>
<dbReference type="GO" id="GO:0007155">
    <property type="term" value="P:cell adhesion"/>
    <property type="evidence" value="ECO:0007669"/>
    <property type="project" value="InterPro"/>
</dbReference>
<dbReference type="PANTHER" id="PTHR42953">
    <property type="entry name" value="HIGH-AFFINITY ZINC UPTAKE SYSTEM PROTEIN ZNUA-RELATED"/>
    <property type="match status" value="1"/>
</dbReference>
<dbReference type="InterPro" id="IPR006127">
    <property type="entry name" value="ZnuA-like"/>
</dbReference>
<dbReference type="InterPro" id="IPR050492">
    <property type="entry name" value="Bact_metal-bind_prot9"/>
</dbReference>
<dbReference type="PRINTS" id="PR00690">
    <property type="entry name" value="ADHESNFAMILY"/>
</dbReference>
<evidence type="ECO:0000256" key="6">
    <source>
        <dbReference type="SAM" id="SignalP"/>
    </source>
</evidence>
<dbReference type="GO" id="GO:0046872">
    <property type="term" value="F:metal ion binding"/>
    <property type="evidence" value="ECO:0007669"/>
    <property type="project" value="InterPro"/>
</dbReference>
<dbReference type="InterPro" id="IPR006128">
    <property type="entry name" value="Lipoprotein_PsaA-like"/>
</dbReference>
<name>A0AAE3YS05_9ACTN</name>
<evidence type="ECO:0000313" key="8">
    <source>
        <dbReference type="Proteomes" id="UP001183643"/>
    </source>
</evidence>
<dbReference type="GO" id="GO:0030001">
    <property type="term" value="P:metal ion transport"/>
    <property type="evidence" value="ECO:0007669"/>
    <property type="project" value="InterPro"/>
</dbReference>
<organism evidence="7 8">
    <name type="scientific">Catenuloplanes atrovinosus</name>
    <dbReference type="NCBI Taxonomy" id="137266"/>
    <lineage>
        <taxon>Bacteria</taxon>
        <taxon>Bacillati</taxon>
        <taxon>Actinomycetota</taxon>
        <taxon>Actinomycetes</taxon>
        <taxon>Micromonosporales</taxon>
        <taxon>Micromonosporaceae</taxon>
        <taxon>Catenuloplanes</taxon>
    </lineage>
</organism>
<protein>
    <submittedName>
        <fullName evidence="7">Zinc transport system substrate-binding protein</fullName>
    </submittedName>
</protein>
<evidence type="ECO:0000256" key="2">
    <source>
        <dbReference type="ARBA" id="ARBA00022448"/>
    </source>
</evidence>
<comment type="similarity">
    <text evidence="1 4">Belongs to the bacterial solute-binding protein 9 family.</text>
</comment>
<dbReference type="EMBL" id="JAVDYB010000001">
    <property type="protein sequence ID" value="MDR7278570.1"/>
    <property type="molecule type" value="Genomic_DNA"/>
</dbReference>
<sequence>MSSSNTPGSRTSRIFRPRLAAVAATALLGATALAGCGDDGGAAAAAGDRLGVVAAFYPLQFVAERVGGDAVSVTNLVKPGAEPHDLELNPQQVGQLTDARLVVYLKGFQPAVDEAVAQNNPDRAFDASTAVPLLTATESAHSHEEGEEEHAEEEEAAEGGSDPHLWLDPTRLATVADAVAAKLGEADPGHAADFTARAAALRTELTALDAEFTAGLKTCERREIVTSHTAFAYLAERYQLEQIGISGISTEDEPSPQRLAEVAAEAKEHGATTIFFETLVSPKLAETIAQEVGAKAAVLDPIEGLADGASGDYFTVMRTNLTSLKAALGCS</sequence>
<evidence type="ECO:0000256" key="1">
    <source>
        <dbReference type="ARBA" id="ARBA00011028"/>
    </source>
</evidence>
<reference evidence="7" key="1">
    <citation type="submission" date="2023-07" db="EMBL/GenBank/DDBJ databases">
        <title>Sequencing the genomes of 1000 actinobacteria strains.</title>
        <authorList>
            <person name="Klenk H.-P."/>
        </authorList>
    </citation>
    <scope>NUCLEOTIDE SEQUENCE</scope>
    <source>
        <strain evidence="7">DSM 44707</strain>
    </source>
</reference>
<keyword evidence="2 4" id="KW-0813">Transport</keyword>
<gene>
    <name evidence="7" type="ORF">J2S41_005348</name>
</gene>
<accession>A0AAE3YS05</accession>
<evidence type="ECO:0000256" key="4">
    <source>
        <dbReference type="RuleBase" id="RU003512"/>
    </source>
</evidence>
<dbReference type="PRINTS" id="PR00691">
    <property type="entry name" value="ADHESINB"/>
</dbReference>
<feature type="chain" id="PRO_5042050785" evidence="6">
    <location>
        <begin position="35"/>
        <end position="331"/>
    </location>
</feature>
<dbReference type="PANTHER" id="PTHR42953:SF3">
    <property type="entry name" value="HIGH-AFFINITY ZINC UPTAKE SYSTEM PROTEIN ZNUA"/>
    <property type="match status" value="1"/>
</dbReference>
<dbReference type="Proteomes" id="UP001183643">
    <property type="component" value="Unassembled WGS sequence"/>
</dbReference>
<keyword evidence="3 6" id="KW-0732">Signal</keyword>
<feature type="signal peptide" evidence="6">
    <location>
        <begin position="1"/>
        <end position="34"/>
    </location>
</feature>
<feature type="region of interest" description="Disordered" evidence="5">
    <location>
        <begin position="138"/>
        <end position="163"/>
    </location>
</feature>
<dbReference type="RefSeq" id="WP_310371569.1">
    <property type="nucleotide sequence ID" value="NZ_JAVDYB010000001.1"/>
</dbReference>
<dbReference type="Gene3D" id="3.40.50.1980">
    <property type="entry name" value="Nitrogenase molybdenum iron protein domain"/>
    <property type="match status" value="2"/>
</dbReference>